<accession>A0AA89ASI9</accession>
<reference evidence="4" key="1">
    <citation type="submission" date="2022-12" db="EMBL/GenBank/DDBJ databases">
        <title>Draft genome assemblies for two species of Escallonia (Escalloniales).</title>
        <authorList>
            <person name="Chanderbali A."/>
            <person name="Dervinis C."/>
            <person name="Anghel I."/>
            <person name="Soltis D."/>
            <person name="Soltis P."/>
            <person name="Zapata F."/>
        </authorList>
    </citation>
    <scope>NUCLEOTIDE SEQUENCE</scope>
    <source>
        <strain evidence="4">UCBG64.0493</strain>
        <tissue evidence="4">Leaf</tissue>
    </source>
</reference>
<dbReference type="AlphaFoldDB" id="A0AA89ASI9"/>
<dbReference type="InterPro" id="IPR021109">
    <property type="entry name" value="Peptidase_aspartic_dom_sf"/>
</dbReference>
<evidence type="ECO:0000313" key="5">
    <source>
        <dbReference type="Proteomes" id="UP001188597"/>
    </source>
</evidence>
<dbReference type="PANTHER" id="PTHR47965">
    <property type="entry name" value="ASPARTYL PROTEASE-RELATED"/>
    <property type="match status" value="1"/>
</dbReference>
<organism evidence="4 5">
    <name type="scientific">Escallonia herrerae</name>
    <dbReference type="NCBI Taxonomy" id="1293975"/>
    <lineage>
        <taxon>Eukaryota</taxon>
        <taxon>Viridiplantae</taxon>
        <taxon>Streptophyta</taxon>
        <taxon>Embryophyta</taxon>
        <taxon>Tracheophyta</taxon>
        <taxon>Spermatophyta</taxon>
        <taxon>Magnoliopsida</taxon>
        <taxon>eudicotyledons</taxon>
        <taxon>Gunneridae</taxon>
        <taxon>Pentapetalae</taxon>
        <taxon>asterids</taxon>
        <taxon>campanulids</taxon>
        <taxon>Escalloniales</taxon>
        <taxon>Escalloniaceae</taxon>
        <taxon>Escallonia</taxon>
    </lineage>
</organism>
<proteinExistence type="inferred from homology"/>
<feature type="domain" description="Xylanase inhibitor N-terminal" evidence="3">
    <location>
        <begin position="43"/>
        <end position="192"/>
    </location>
</feature>
<feature type="chain" id="PRO_5041735271" description="Xylanase inhibitor N-terminal domain-containing protein" evidence="2">
    <location>
        <begin position="22"/>
        <end position="193"/>
    </location>
</feature>
<gene>
    <name evidence="4" type="ORF">RJ639_009859</name>
</gene>
<keyword evidence="2" id="KW-0732">Signal</keyword>
<sequence length="193" mass="21164">MASSLHFILFFSLLFISSFLAQTSFRPKALVLPVSKNPSTLQYITHLNQRTHLVSVNLTLHLGGESLWVDSESKDYVTSIFCPARCRSTQCNLVGSTACVTATNTCGLFLKNTVTRTSTYDDLGSDVSTNGKNPGRVVFERDFLLVCTSPFLLEGLTNGVQGMAGLRRSRISLPSQFSASFSFLRKFAVCLTS</sequence>
<protein>
    <recommendedName>
        <fullName evidence="3">Xylanase inhibitor N-terminal domain-containing protein</fullName>
    </recommendedName>
</protein>
<name>A0AA89ASI9_9ASTE</name>
<evidence type="ECO:0000256" key="1">
    <source>
        <dbReference type="ARBA" id="ARBA00007447"/>
    </source>
</evidence>
<dbReference type="InterPro" id="IPR032861">
    <property type="entry name" value="TAXi_N"/>
</dbReference>
<keyword evidence="5" id="KW-1185">Reference proteome</keyword>
<evidence type="ECO:0000313" key="4">
    <source>
        <dbReference type="EMBL" id="KAK3012703.1"/>
    </source>
</evidence>
<feature type="signal peptide" evidence="2">
    <location>
        <begin position="1"/>
        <end position="21"/>
    </location>
</feature>
<dbReference type="Gene3D" id="2.40.70.10">
    <property type="entry name" value="Acid Proteases"/>
    <property type="match status" value="1"/>
</dbReference>
<evidence type="ECO:0000259" key="3">
    <source>
        <dbReference type="Pfam" id="PF14543"/>
    </source>
</evidence>
<comment type="similarity">
    <text evidence="1">Belongs to the peptidase A1 family.</text>
</comment>
<dbReference type="InterPro" id="IPR001461">
    <property type="entry name" value="Aspartic_peptidase_A1"/>
</dbReference>
<dbReference type="SUPFAM" id="SSF50630">
    <property type="entry name" value="Acid proteases"/>
    <property type="match status" value="1"/>
</dbReference>
<dbReference type="Proteomes" id="UP001188597">
    <property type="component" value="Unassembled WGS sequence"/>
</dbReference>
<dbReference type="GO" id="GO:0006508">
    <property type="term" value="P:proteolysis"/>
    <property type="evidence" value="ECO:0007669"/>
    <property type="project" value="InterPro"/>
</dbReference>
<dbReference type="Pfam" id="PF14543">
    <property type="entry name" value="TAXi_N"/>
    <property type="match status" value="1"/>
</dbReference>
<dbReference type="PANTHER" id="PTHR47965:SF22">
    <property type="entry name" value="EUKARYOTIC ASPARTYL PROTEASE FAMILY PROTEIN"/>
    <property type="match status" value="1"/>
</dbReference>
<evidence type="ECO:0000256" key="2">
    <source>
        <dbReference type="SAM" id="SignalP"/>
    </source>
</evidence>
<comment type="caution">
    <text evidence="4">The sequence shown here is derived from an EMBL/GenBank/DDBJ whole genome shotgun (WGS) entry which is preliminary data.</text>
</comment>
<dbReference type="EMBL" id="JAVXUP010001357">
    <property type="protein sequence ID" value="KAK3012703.1"/>
    <property type="molecule type" value="Genomic_DNA"/>
</dbReference>
<dbReference type="GO" id="GO:0004190">
    <property type="term" value="F:aspartic-type endopeptidase activity"/>
    <property type="evidence" value="ECO:0007669"/>
    <property type="project" value="InterPro"/>
</dbReference>